<evidence type="ECO:0000313" key="6">
    <source>
        <dbReference type="EMBL" id="AZG68769.1"/>
    </source>
</evidence>
<dbReference type="RefSeq" id="WP_124724462.1">
    <property type="nucleotide sequence ID" value="NZ_CP034044.1"/>
</dbReference>
<evidence type="ECO:0000256" key="1">
    <source>
        <dbReference type="ARBA" id="ARBA00007228"/>
    </source>
</evidence>
<feature type="domain" description="MRM3-like substrate binding" evidence="5">
    <location>
        <begin position="8"/>
        <end position="84"/>
    </location>
</feature>
<accession>A0A3G8LGG9</accession>
<dbReference type="PANTHER" id="PTHR43191:SF2">
    <property type="entry name" value="RRNA METHYLTRANSFERASE 3, MITOCHONDRIAL"/>
    <property type="match status" value="1"/>
</dbReference>
<dbReference type="InterPro" id="IPR029026">
    <property type="entry name" value="tRNA_m1G_MTases_N"/>
</dbReference>
<dbReference type="GO" id="GO:0003723">
    <property type="term" value="F:RNA binding"/>
    <property type="evidence" value="ECO:0007669"/>
    <property type="project" value="InterPro"/>
</dbReference>
<dbReference type="AlphaFoldDB" id="A0A3G8LGG9"/>
<dbReference type="InterPro" id="IPR029028">
    <property type="entry name" value="Alpha/beta_knot_MTases"/>
</dbReference>
<proteinExistence type="inferred from homology"/>
<evidence type="ECO:0000259" key="5">
    <source>
        <dbReference type="Pfam" id="PF22435"/>
    </source>
</evidence>
<evidence type="ECO:0000256" key="2">
    <source>
        <dbReference type="ARBA" id="ARBA00022603"/>
    </source>
</evidence>
<evidence type="ECO:0000256" key="3">
    <source>
        <dbReference type="ARBA" id="ARBA00022679"/>
    </source>
</evidence>
<dbReference type="Gene3D" id="3.40.1280.10">
    <property type="match status" value="1"/>
</dbReference>
<dbReference type="Pfam" id="PF00588">
    <property type="entry name" value="SpoU_methylase"/>
    <property type="match status" value="1"/>
</dbReference>
<dbReference type="GO" id="GO:0032259">
    <property type="term" value="P:methylation"/>
    <property type="evidence" value="ECO:0007669"/>
    <property type="project" value="UniProtKB-KW"/>
</dbReference>
<dbReference type="CDD" id="cd18095">
    <property type="entry name" value="SpoU-like_rRNA-MTase"/>
    <property type="match status" value="1"/>
</dbReference>
<comment type="similarity">
    <text evidence="1">Belongs to the class IV-like SAM-binding methyltransferase superfamily. RNA methyltransferase TrmH family.</text>
</comment>
<dbReference type="EMBL" id="CP034044">
    <property type="protein sequence ID" value="AZG68769.1"/>
    <property type="molecule type" value="Genomic_DNA"/>
</dbReference>
<dbReference type="GO" id="GO:0006396">
    <property type="term" value="P:RNA processing"/>
    <property type="evidence" value="ECO:0007669"/>
    <property type="project" value="InterPro"/>
</dbReference>
<dbReference type="SUPFAM" id="SSF55315">
    <property type="entry name" value="L30e-like"/>
    <property type="match status" value="1"/>
</dbReference>
<dbReference type="GO" id="GO:0008173">
    <property type="term" value="F:RNA methyltransferase activity"/>
    <property type="evidence" value="ECO:0007669"/>
    <property type="project" value="InterPro"/>
</dbReference>
<feature type="domain" description="tRNA/rRNA methyltransferase SpoU type" evidence="4">
    <location>
        <begin position="106"/>
        <end position="244"/>
    </location>
</feature>
<dbReference type="OrthoDB" id="9794400at2"/>
<keyword evidence="2 6" id="KW-0489">Methyltransferase</keyword>
<evidence type="ECO:0000313" key="7">
    <source>
        <dbReference type="Proteomes" id="UP000275883"/>
    </source>
</evidence>
<sequence length="253" mass="28960">MFISSSSNEKIKQYKKLKDSKYRTQFKQFIIEGYHMVEEAKKISNLIIEIFEASENPVYYESIKTTNAIIKELANTITPQKIVAICDQNVFWDYQAKINLKTKNNFSLALDSLQDPGNIGTIIRLANAFNIKELIINNVDIFNDKILRSSQGAIFKTKITLVNNLYEFLETKKQNNYLIYTTELNKNAIELNTFKFNKKENSIIVMGNEGNGISKKISSLANKKLYIKIFFESLNVACATAIVLNHAINNESE</sequence>
<dbReference type="Gene3D" id="3.30.1330.30">
    <property type="match status" value="1"/>
</dbReference>
<dbReference type="Proteomes" id="UP000275883">
    <property type="component" value="Chromosome"/>
</dbReference>
<dbReference type="InterPro" id="IPR001537">
    <property type="entry name" value="SpoU_MeTrfase"/>
</dbReference>
<protein>
    <submittedName>
        <fullName evidence="6">RNA methyltransferase</fullName>
    </submittedName>
</protein>
<dbReference type="PANTHER" id="PTHR43191">
    <property type="entry name" value="RRNA METHYLTRANSFERASE 3"/>
    <property type="match status" value="1"/>
</dbReference>
<keyword evidence="3 6" id="KW-0808">Transferase</keyword>
<name>A0A3G8LGG9_9MOLU</name>
<dbReference type="SUPFAM" id="SSF75217">
    <property type="entry name" value="alpha/beta knot"/>
    <property type="match status" value="1"/>
</dbReference>
<dbReference type="InterPro" id="IPR051259">
    <property type="entry name" value="rRNA_Methyltransferase"/>
</dbReference>
<reference evidence="6 7" key="1">
    <citation type="submission" date="2018-11" db="EMBL/GenBank/DDBJ databases">
        <title>Genome sequence of Mycoplasma struthionis sp. nov.</title>
        <authorList>
            <person name="Spergser J."/>
        </authorList>
    </citation>
    <scope>NUCLEOTIDE SEQUENCE [LARGE SCALE GENOMIC DNA]</scope>
    <source>
        <strain evidence="6 7">237IA</strain>
    </source>
</reference>
<gene>
    <name evidence="6" type="ORF">EGN60_02235</name>
</gene>
<keyword evidence="7" id="KW-1185">Reference proteome</keyword>
<dbReference type="InterPro" id="IPR029064">
    <property type="entry name" value="Ribosomal_eL30-like_sf"/>
</dbReference>
<organism evidence="6 7">
    <name type="scientific">Mycoplasma struthionis</name>
    <dbReference type="NCBI Taxonomy" id="538220"/>
    <lineage>
        <taxon>Bacteria</taxon>
        <taxon>Bacillati</taxon>
        <taxon>Mycoplasmatota</taxon>
        <taxon>Mollicutes</taxon>
        <taxon>Mycoplasmataceae</taxon>
        <taxon>Mycoplasma</taxon>
    </lineage>
</organism>
<dbReference type="Pfam" id="PF22435">
    <property type="entry name" value="MRM3-like_sub_bind"/>
    <property type="match status" value="1"/>
</dbReference>
<dbReference type="InterPro" id="IPR053888">
    <property type="entry name" value="MRM3-like_sub_bind"/>
</dbReference>
<dbReference type="KEGG" id="mstr:EGN60_02235"/>
<evidence type="ECO:0000259" key="4">
    <source>
        <dbReference type="Pfam" id="PF00588"/>
    </source>
</evidence>